<dbReference type="AlphaFoldDB" id="A0A1G7R8S4"/>
<evidence type="ECO:0008006" key="3">
    <source>
        <dbReference type="Google" id="ProtNLM"/>
    </source>
</evidence>
<dbReference type="EMBL" id="FNAY01000028">
    <property type="protein sequence ID" value="SDG07172.1"/>
    <property type="molecule type" value="Genomic_DNA"/>
</dbReference>
<dbReference type="RefSeq" id="WP_074555989.1">
    <property type="nucleotide sequence ID" value="NZ_CP119563.1"/>
</dbReference>
<evidence type="ECO:0000313" key="1">
    <source>
        <dbReference type="EMBL" id="SDG07172.1"/>
    </source>
</evidence>
<dbReference type="Proteomes" id="UP000183812">
    <property type="component" value="Unassembled WGS sequence"/>
</dbReference>
<proteinExistence type="predicted"/>
<name>A0A1G7R8S4_RHOCA</name>
<reference evidence="1 2" key="1">
    <citation type="submission" date="2016-10" db="EMBL/GenBank/DDBJ databases">
        <authorList>
            <person name="de Groot N.N."/>
        </authorList>
    </citation>
    <scope>NUCLEOTIDE SEQUENCE [LARGE SCALE GENOMIC DNA]</scope>
    <source>
        <strain evidence="2">DSM 938 / 37b4</strain>
    </source>
</reference>
<organism evidence="1 2">
    <name type="scientific">Rhodobacter capsulatus</name>
    <name type="common">Rhodopseudomonas capsulata</name>
    <dbReference type="NCBI Taxonomy" id="1061"/>
    <lineage>
        <taxon>Bacteria</taxon>
        <taxon>Pseudomonadati</taxon>
        <taxon>Pseudomonadota</taxon>
        <taxon>Alphaproteobacteria</taxon>
        <taxon>Rhodobacterales</taxon>
        <taxon>Rhodobacter group</taxon>
        <taxon>Rhodobacter</taxon>
    </lineage>
</organism>
<gene>
    <name evidence="1" type="ORF">SAMN04244550_03372</name>
</gene>
<evidence type="ECO:0000313" key="2">
    <source>
        <dbReference type="Proteomes" id="UP000183812"/>
    </source>
</evidence>
<dbReference type="InterPro" id="IPR032359">
    <property type="entry name" value="KwaB-like"/>
</dbReference>
<protein>
    <recommendedName>
        <fullName evidence="3">DUF4868 domain-containing protein</fullName>
    </recommendedName>
</protein>
<accession>A0A1G7R8S4</accession>
<dbReference type="OrthoDB" id="7058433at2"/>
<sequence length="301" mass="33957">MIENEIDIGSIASVNFGIALRSNGNLYFVPTDAGMKGALKEMIAGTVATLNAVEGDWQAYDISEDYGQRRRVYCNRNNEYMAVFSTLFDAGALDDLTNLPDHVYDIEYYFAEITDNQDRRMVGVRKATQFKGTVKAKNRLVRMTNDTLSIIEDTVFKLDNEFDVLITDANIYILSDAKMQQLADITSRVAATAKDKIQAIEDTITFLDLSRIKEKIAKHPRVARYAASIAQNHLIVNFQRAKIETLALQHGIVFKELDTGKLQCRVQDEAKLMELLDARRYHLDLADNGGDPYRATGRQKV</sequence>
<dbReference type="Pfam" id="PF16162">
    <property type="entry name" value="KwaB"/>
    <property type="match status" value="1"/>
</dbReference>